<dbReference type="InterPro" id="IPR025188">
    <property type="entry name" value="DUF4113"/>
</dbReference>
<dbReference type="Proteomes" id="UP000009342">
    <property type="component" value="Unassembled WGS sequence"/>
</dbReference>
<comment type="caution">
    <text evidence="3">The sequence shown here is derived from an EMBL/GenBank/DDBJ whole genome shotgun (WGS) entry which is preliminary data.</text>
</comment>
<evidence type="ECO:0000259" key="1">
    <source>
        <dbReference type="Pfam" id="PF11799"/>
    </source>
</evidence>
<feature type="domain" description="DNA polymerase Y-family little finger" evidence="1">
    <location>
        <begin position="9"/>
        <end position="96"/>
    </location>
</feature>
<sequence length="174" mass="19672">MCQGICSYARAAEKLRGEHQFCRYISVFVKTSPFSAEPYYGNHAGSKLLTPTQDSRDIIAAATRCLDAVWRDGYRYQKAGVMLGDFFSQGVAQLNLFDENAPRANSEALMSLMDKLNQQGWGTFYFAGQGIQQSWQIKREMLSPVTRRDSLMYRPCGHSKRDIVQAIKRSKGPL</sequence>
<evidence type="ECO:0000259" key="2">
    <source>
        <dbReference type="Pfam" id="PF13438"/>
    </source>
</evidence>
<accession>A0ABM9Q2S9</accession>
<gene>
    <name evidence="3" type="ORF">BN134_407</name>
</gene>
<protein>
    <submittedName>
        <fullName evidence="3">Error-prone, lesion bypass DNA polymerase V (UmuC)</fullName>
    </submittedName>
</protein>
<evidence type="ECO:0000313" key="3">
    <source>
        <dbReference type="EMBL" id="CCJ79701.1"/>
    </source>
</evidence>
<evidence type="ECO:0000313" key="4">
    <source>
        <dbReference type="Proteomes" id="UP000009342"/>
    </source>
</evidence>
<proteinExistence type="predicted"/>
<dbReference type="InterPro" id="IPR017961">
    <property type="entry name" value="DNA_pol_Y-fam_little_finger"/>
</dbReference>
<keyword evidence="4" id="KW-1185">Reference proteome</keyword>
<dbReference type="Pfam" id="PF13438">
    <property type="entry name" value="DUF4113"/>
    <property type="match status" value="1"/>
</dbReference>
<name>A0ABM9Q2S9_9ENTR</name>
<organism evidence="3 4">
    <name type="scientific">Cronobacter dublinensis 1210</name>
    <dbReference type="NCBI Taxonomy" id="1208656"/>
    <lineage>
        <taxon>Bacteria</taxon>
        <taxon>Pseudomonadati</taxon>
        <taxon>Pseudomonadota</taxon>
        <taxon>Gammaproteobacteria</taxon>
        <taxon>Enterobacterales</taxon>
        <taxon>Enterobacteriaceae</taxon>
        <taxon>Cronobacter</taxon>
    </lineage>
</organism>
<dbReference type="EMBL" id="CAKZ01000019">
    <property type="protein sequence ID" value="CCJ79701.1"/>
    <property type="molecule type" value="Genomic_DNA"/>
</dbReference>
<dbReference type="Pfam" id="PF11799">
    <property type="entry name" value="IMS_C"/>
    <property type="match status" value="1"/>
</dbReference>
<feature type="domain" description="DUF4113" evidence="2">
    <location>
        <begin position="107"/>
        <end position="144"/>
    </location>
</feature>
<reference evidence="4" key="1">
    <citation type="journal article" date="2012" name="PLoS ONE">
        <title>Comparative analysis of genome sequences covering the seven cronobacter species.</title>
        <authorList>
            <person name="Joseph S."/>
            <person name="Desai P."/>
            <person name="Ji Y."/>
            <person name="Cummings C.A."/>
            <person name="Shih R."/>
            <person name="Degoricija L."/>
            <person name="Rico A."/>
            <person name="Brzoska P."/>
            <person name="Hamby S.E."/>
            <person name="Masood N."/>
            <person name="Hariri S."/>
            <person name="Sonbol H."/>
            <person name="Chuzhanova N."/>
            <person name="McClelland M."/>
            <person name="Furtado M.R."/>
            <person name="Forsythe S.J."/>
        </authorList>
    </citation>
    <scope>NUCLEOTIDE SEQUENCE [LARGE SCALE GENOMIC DNA]</scope>
    <source>
        <strain evidence="4">1210</strain>
    </source>
</reference>